<gene>
    <name evidence="2" type="ORF">SY83_04960</name>
</gene>
<evidence type="ECO:0000259" key="1">
    <source>
        <dbReference type="Pfam" id="PF01261"/>
    </source>
</evidence>
<proteinExistence type="predicted"/>
<dbReference type="Gene3D" id="3.20.20.150">
    <property type="entry name" value="Divalent-metal-dependent TIM barrel enzymes"/>
    <property type="match status" value="1"/>
</dbReference>
<name>A0A172TFP1_9BACL</name>
<dbReference type="Proteomes" id="UP000076927">
    <property type="component" value="Chromosome"/>
</dbReference>
<dbReference type="STRING" id="1178515.SY83_04960"/>
<keyword evidence="3" id="KW-1185">Reference proteome</keyword>
<dbReference type="PANTHER" id="PTHR12110">
    <property type="entry name" value="HYDROXYPYRUVATE ISOMERASE"/>
    <property type="match status" value="1"/>
</dbReference>
<dbReference type="SUPFAM" id="SSF51658">
    <property type="entry name" value="Xylose isomerase-like"/>
    <property type="match status" value="1"/>
</dbReference>
<dbReference type="InterPro" id="IPR036237">
    <property type="entry name" value="Xyl_isomerase-like_sf"/>
</dbReference>
<dbReference type="PANTHER" id="PTHR12110:SF53">
    <property type="entry name" value="BLR5974 PROTEIN"/>
    <property type="match status" value="1"/>
</dbReference>
<dbReference type="RefSeq" id="WP_068604809.1">
    <property type="nucleotide sequence ID" value="NZ_CP011388.1"/>
</dbReference>
<reference evidence="2 3" key="1">
    <citation type="submission" date="2015-01" db="EMBL/GenBank/DDBJ databases">
        <title>Paenibacillus swuensis/DY6/whole genome sequencing.</title>
        <authorList>
            <person name="Kim M.K."/>
            <person name="Srinivasan S."/>
            <person name="Lee J.-J."/>
        </authorList>
    </citation>
    <scope>NUCLEOTIDE SEQUENCE [LARGE SCALE GENOMIC DNA]</scope>
    <source>
        <strain evidence="2 3">DY6</strain>
    </source>
</reference>
<evidence type="ECO:0000313" key="3">
    <source>
        <dbReference type="Proteomes" id="UP000076927"/>
    </source>
</evidence>
<dbReference type="PATRIC" id="fig|1178515.4.peg.1005"/>
<dbReference type="InterPro" id="IPR013022">
    <property type="entry name" value="Xyl_isomerase-like_TIM-brl"/>
</dbReference>
<dbReference type="InterPro" id="IPR050312">
    <property type="entry name" value="IolE/XylAMocC-like"/>
</dbReference>
<dbReference type="AlphaFoldDB" id="A0A172TFP1"/>
<evidence type="ECO:0000313" key="2">
    <source>
        <dbReference type="EMBL" id="ANE45756.1"/>
    </source>
</evidence>
<feature type="domain" description="Xylose isomerase-like TIM barrel" evidence="1">
    <location>
        <begin position="28"/>
        <end position="276"/>
    </location>
</feature>
<accession>A0A172TFP1</accession>
<dbReference type="KEGG" id="pswu:SY83_04960"/>
<protein>
    <recommendedName>
        <fullName evidence="1">Xylose isomerase-like TIM barrel domain-containing protein</fullName>
    </recommendedName>
</protein>
<sequence>MKLAVSGQVFAGSLTLDQTLETIRKYRVTSIEIWPGNISPLEGASVSPDAYEGRNIMEAKAVLDRHGFEVACVSMSAAFDYEIASDPAKYGAALEYAIEVAAMLGAERVNHYCYNLCLDPEPDMDGLKRIMKPAIRRAEAAGIMLCLENEAHDATRTAEGVLKIVEGMDSSHFKTNFDAANYVHAGQEGFPRAYNLLQEHIAYVHLKNGCIYDSNSGHDPRSKGGNMTGAFAPNDIYYPPLPDGSVNIDGLLQRLRRDGYQGYCTIEPHTKPELAEHYLEIETAYVRERGYFL</sequence>
<dbReference type="EMBL" id="CP011388">
    <property type="protein sequence ID" value="ANE45756.1"/>
    <property type="molecule type" value="Genomic_DNA"/>
</dbReference>
<dbReference type="OrthoDB" id="9815124at2"/>
<organism evidence="2 3">
    <name type="scientific">Paenibacillus swuensis</name>
    <dbReference type="NCBI Taxonomy" id="1178515"/>
    <lineage>
        <taxon>Bacteria</taxon>
        <taxon>Bacillati</taxon>
        <taxon>Bacillota</taxon>
        <taxon>Bacilli</taxon>
        <taxon>Bacillales</taxon>
        <taxon>Paenibacillaceae</taxon>
        <taxon>Paenibacillus</taxon>
    </lineage>
</organism>
<dbReference type="Pfam" id="PF01261">
    <property type="entry name" value="AP_endonuc_2"/>
    <property type="match status" value="1"/>
</dbReference>